<keyword evidence="6" id="KW-0812">Transmembrane</keyword>
<dbReference type="InterPro" id="IPR004358">
    <property type="entry name" value="Sig_transdc_His_kin-like_C"/>
</dbReference>
<evidence type="ECO:0000256" key="6">
    <source>
        <dbReference type="ARBA" id="ARBA00022692"/>
    </source>
</evidence>
<dbReference type="CDD" id="cd00082">
    <property type="entry name" value="HisKA"/>
    <property type="match status" value="1"/>
</dbReference>
<evidence type="ECO:0000256" key="1">
    <source>
        <dbReference type="ARBA" id="ARBA00000085"/>
    </source>
</evidence>
<evidence type="ECO:0000256" key="2">
    <source>
        <dbReference type="ARBA" id="ARBA00004236"/>
    </source>
</evidence>
<dbReference type="CDD" id="cd06225">
    <property type="entry name" value="HAMP"/>
    <property type="match status" value="1"/>
</dbReference>
<evidence type="ECO:0000256" key="5">
    <source>
        <dbReference type="ARBA" id="ARBA00022679"/>
    </source>
</evidence>
<evidence type="ECO:0000259" key="12">
    <source>
        <dbReference type="PROSITE" id="PS50885"/>
    </source>
</evidence>
<dbReference type="Pfam" id="PF00672">
    <property type="entry name" value="HAMP"/>
    <property type="match status" value="1"/>
</dbReference>
<evidence type="ECO:0000256" key="7">
    <source>
        <dbReference type="ARBA" id="ARBA00022777"/>
    </source>
</evidence>
<dbReference type="SMART" id="SM00388">
    <property type="entry name" value="HisKA"/>
    <property type="match status" value="1"/>
</dbReference>
<keyword evidence="4" id="KW-0597">Phosphoprotein</keyword>
<dbReference type="InterPro" id="IPR036097">
    <property type="entry name" value="HisK_dim/P_sf"/>
</dbReference>
<evidence type="ECO:0000256" key="9">
    <source>
        <dbReference type="ARBA" id="ARBA00023012"/>
    </source>
</evidence>
<dbReference type="InterPro" id="IPR003661">
    <property type="entry name" value="HisK_dim/P_dom"/>
</dbReference>
<comment type="caution">
    <text evidence="13">The sequence shown here is derived from an EMBL/GenBank/DDBJ whole genome shotgun (WGS) entry which is preliminary data.</text>
</comment>
<evidence type="ECO:0000256" key="3">
    <source>
        <dbReference type="ARBA" id="ARBA00012438"/>
    </source>
</evidence>
<dbReference type="Proteomes" id="UP000239494">
    <property type="component" value="Unassembled WGS sequence"/>
</dbReference>
<accession>A0A2T0T9K9</accession>
<organism evidence="13 14">
    <name type="scientific">Umezawaea tangerina</name>
    <dbReference type="NCBI Taxonomy" id="84725"/>
    <lineage>
        <taxon>Bacteria</taxon>
        <taxon>Bacillati</taxon>
        <taxon>Actinomycetota</taxon>
        <taxon>Actinomycetes</taxon>
        <taxon>Pseudonocardiales</taxon>
        <taxon>Pseudonocardiaceae</taxon>
        <taxon>Umezawaea</taxon>
    </lineage>
</organism>
<protein>
    <recommendedName>
        <fullName evidence="3">histidine kinase</fullName>
        <ecNumber evidence="3">2.7.13.3</ecNumber>
    </recommendedName>
</protein>
<dbReference type="InterPro" id="IPR050428">
    <property type="entry name" value="TCS_sensor_his_kinase"/>
</dbReference>
<reference evidence="13 14" key="1">
    <citation type="submission" date="2018-03" db="EMBL/GenBank/DDBJ databases">
        <title>Genomic Encyclopedia of Archaeal and Bacterial Type Strains, Phase II (KMG-II): from individual species to whole genera.</title>
        <authorList>
            <person name="Goeker M."/>
        </authorList>
    </citation>
    <scope>NUCLEOTIDE SEQUENCE [LARGE SCALE GENOMIC DNA]</scope>
    <source>
        <strain evidence="13 14">DSM 44720</strain>
    </source>
</reference>
<keyword evidence="10" id="KW-0472">Membrane</keyword>
<comment type="subcellular location">
    <subcellularLocation>
        <location evidence="2">Cell membrane</location>
    </subcellularLocation>
</comment>
<evidence type="ECO:0000259" key="11">
    <source>
        <dbReference type="PROSITE" id="PS50109"/>
    </source>
</evidence>
<evidence type="ECO:0000256" key="4">
    <source>
        <dbReference type="ARBA" id="ARBA00022553"/>
    </source>
</evidence>
<dbReference type="SMART" id="SM00387">
    <property type="entry name" value="HATPase_c"/>
    <property type="match status" value="1"/>
</dbReference>
<evidence type="ECO:0000313" key="14">
    <source>
        <dbReference type="Proteomes" id="UP000239494"/>
    </source>
</evidence>
<feature type="domain" description="Histidine kinase" evidence="11">
    <location>
        <begin position="245"/>
        <end position="444"/>
    </location>
</feature>
<dbReference type="GO" id="GO:0005886">
    <property type="term" value="C:plasma membrane"/>
    <property type="evidence" value="ECO:0007669"/>
    <property type="project" value="UniProtKB-SubCell"/>
</dbReference>
<dbReference type="EC" id="2.7.13.3" evidence="3"/>
<keyword evidence="14" id="KW-1185">Reference proteome</keyword>
<dbReference type="PANTHER" id="PTHR45436:SF5">
    <property type="entry name" value="SENSOR HISTIDINE KINASE TRCS"/>
    <property type="match status" value="1"/>
</dbReference>
<dbReference type="Gene3D" id="6.10.340.10">
    <property type="match status" value="1"/>
</dbReference>
<dbReference type="RefSeq" id="WP_106187772.1">
    <property type="nucleotide sequence ID" value="NZ_PVTF01000004.1"/>
</dbReference>
<dbReference type="SUPFAM" id="SSF47384">
    <property type="entry name" value="Homodimeric domain of signal transducing histidine kinase"/>
    <property type="match status" value="1"/>
</dbReference>
<evidence type="ECO:0000256" key="10">
    <source>
        <dbReference type="ARBA" id="ARBA00023136"/>
    </source>
</evidence>
<dbReference type="InterPro" id="IPR036890">
    <property type="entry name" value="HATPase_C_sf"/>
</dbReference>
<proteinExistence type="predicted"/>
<sequence length="444" mass="47238">MRARRRAALASALVASAAVVAVALLGYRAATELFEGDAERVFREHVRAAVDATHRAELTPRAFVEAQVGDELLHSRDVVVQVLGGNGVAIRVESDRPTIPVYSDAKEVAALDAAGQQAESGITPRGGDELRLVTVSLGGGRGAVQVARPITRTERLLDGLAWRTAGKAGAVLLLAVLAGWLVARRTTRGLERLAETAHEVAAGGRLDVVLATGGTDEVARLAAAFDSVLVRLAAAREDQRRLVQDANHELRTPLTSLRTNVSVLKRMDELSPESRGQLIEDLDGETRELSHLVAELMEFSSERRVDEEFGAVDLPDLGDRVATRARRRSGRDVLVDAEGVVTGRARGLERALANLVDNAVKFAPDGPVELVLRPTGFRVLDRGPGVAPEDSARIFDRFHRSAAARSLPGSGLGLAIVHEVATTHGGAVFARTRPGGGAEIGFTL</sequence>
<dbReference type="PRINTS" id="PR00344">
    <property type="entry name" value="BCTRLSENSOR"/>
</dbReference>
<evidence type="ECO:0000256" key="8">
    <source>
        <dbReference type="ARBA" id="ARBA00022989"/>
    </source>
</evidence>
<feature type="domain" description="HAMP" evidence="12">
    <location>
        <begin position="184"/>
        <end position="237"/>
    </location>
</feature>
<dbReference type="EMBL" id="PVTF01000004">
    <property type="protein sequence ID" value="PRY42357.1"/>
    <property type="molecule type" value="Genomic_DNA"/>
</dbReference>
<dbReference type="InterPro" id="IPR003594">
    <property type="entry name" value="HATPase_dom"/>
</dbReference>
<comment type="catalytic activity">
    <reaction evidence="1">
        <text>ATP + protein L-histidine = ADP + protein N-phospho-L-histidine.</text>
        <dbReference type="EC" id="2.7.13.3"/>
    </reaction>
</comment>
<keyword evidence="7 13" id="KW-0418">Kinase</keyword>
<keyword evidence="8" id="KW-1133">Transmembrane helix</keyword>
<dbReference type="CDD" id="cd00075">
    <property type="entry name" value="HATPase"/>
    <property type="match status" value="1"/>
</dbReference>
<dbReference type="SMART" id="SM00304">
    <property type="entry name" value="HAMP"/>
    <property type="match status" value="1"/>
</dbReference>
<dbReference type="PANTHER" id="PTHR45436">
    <property type="entry name" value="SENSOR HISTIDINE KINASE YKOH"/>
    <property type="match status" value="1"/>
</dbReference>
<dbReference type="SUPFAM" id="SSF55874">
    <property type="entry name" value="ATPase domain of HSP90 chaperone/DNA topoisomerase II/histidine kinase"/>
    <property type="match status" value="1"/>
</dbReference>
<dbReference type="GO" id="GO:0000155">
    <property type="term" value="F:phosphorelay sensor kinase activity"/>
    <property type="evidence" value="ECO:0007669"/>
    <property type="project" value="InterPro"/>
</dbReference>
<dbReference type="Gene3D" id="1.10.287.130">
    <property type="match status" value="1"/>
</dbReference>
<gene>
    <name evidence="13" type="ORF">CLV43_104188</name>
</gene>
<dbReference type="Pfam" id="PF02518">
    <property type="entry name" value="HATPase_c"/>
    <property type="match status" value="1"/>
</dbReference>
<dbReference type="Gene3D" id="3.30.565.10">
    <property type="entry name" value="Histidine kinase-like ATPase, C-terminal domain"/>
    <property type="match status" value="1"/>
</dbReference>
<evidence type="ECO:0000313" key="13">
    <source>
        <dbReference type="EMBL" id="PRY42357.1"/>
    </source>
</evidence>
<dbReference type="PROSITE" id="PS50885">
    <property type="entry name" value="HAMP"/>
    <property type="match status" value="1"/>
</dbReference>
<dbReference type="InterPro" id="IPR003660">
    <property type="entry name" value="HAMP_dom"/>
</dbReference>
<name>A0A2T0T9K9_9PSEU</name>
<dbReference type="OrthoDB" id="9786919at2"/>
<dbReference type="InterPro" id="IPR005467">
    <property type="entry name" value="His_kinase_dom"/>
</dbReference>
<dbReference type="Pfam" id="PF00512">
    <property type="entry name" value="HisKA"/>
    <property type="match status" value="1"/>
</dbReference>
<dbReference type="PROSITE" id="PS50109">
    <property type="entry name" value="HIS_KIN"/>
    <property type="match status" value="1"/>
</dbReference>
<keyword evidence="9" id="KW-0902">Two-component regulatory system</keyword>
<dbReference type="AlphaFoldDB" id="A0A2T0T9K9"/>
<keyword evidence="5" id="KW-0808">Transferase</keyword>